<sequence>MGNEDKAVDTVHKVLMLDNKNLTAWHGLCKFCLKDPNRFHSLTLQCFIHLIPHYASEGTPKKRLECMTDFLHVLVRYRLELPPGLPPLRELCNLVLASDNADAFALEASIRLLVESAIFSPSLEDEQTFDGFVVSFAGVNVKRTDLILLKTYTERLSGCLDRGSDTAYFTLVLAESFLETCRALDEGNFDSLRQPFSRLQGLSVRGLKVGERWQRQGFLDVHISALGAIIAYALNDFIRCDFILRDLMDFCRSSYAQVAKDLAHLTSLPSAPPSTMTDFLTPRLLYTPVRIFGNSLSQDQTPLHRVFGWAGCLLLSNVAKSNFRHLLVPAIRFYSAECLGAKEKLTWPLPQAVLFTECCLLVDDIASLQNYVDCSSSADLSANYSIEVTLRAKLVKFWLSLRCCYSDQLAILQGNLADFIEESGFSAHNHSLAGWLLMKLPSAPVDTILDHFNRGIKRDKNYYLNYLNIGHAFRLKKKDYTLAWEILGQSYMARGSFGIALQSLEKSIQLDPNRLMAQILYAQACTALSDYSTALTVYSRITELIKRQKLHSLSLLAKKGLIELNVKLATQDLINGMRTTALDYIETALSHGSSIFQSIPSSIPQWLWYYIGYALSLLLAFHDTNLKVRVPKAFVCLMKCSQITGEDETMCLLRVSTCIDISSIMMSLFLKSSTGVAMGRETLLAWICLGLLELSRATYAQTGDERELARPLFGGLRSFAKDGRRFLLQSEACFLRALQVCKQLQPGDDQLAAFAWFGLGSVLALGGDFVARQSAYCFARAFLLCSQFLHAGVSLASKLLEMDRKEDARRVLDMCQRKDSQHHGYWLVMAQLASVNPQRTAAVARLGDSDEIQYLLQSTSCGFNLDALWHILPRIFQTFKRSFTNGTNDYDEQSIRWSQMIAAEYLNRCLGKSPESKLRTFSYFAKTVDPIFDLIMC</sequence>
<proteinExistence type="predicted"/>
<reference evidence="4 5" key="1">
    <citation type="submission" date="2018-11" db="EMBL/GenBank/DDBJ databases">
        <authorList>
            <consortium name="Pathogen Informatics"/>
        </authorList>
    </citation>
    <scope>NUCLEOTIDE SEQUENCE [LARGE SCALE GENOMIC DNA]</scope>
</reference>
<name>A0A3P7E819_HYDTA</name>
<dbReference type="InterPro" id="IPR039226">
    <property type="entry name" value="Ski3/TTC37"/>
</dbReference>
<dbReference type="PANTHER" id="PTHR15704:SF7">
    <property type="entry name" value="SUPERKILLER COMPLEX PROTEIN 3"/>
    <property type="match status" value="1"/>
</dbReference>
<evidence type="ECO:0000256" key="1">
    <source>
        <dbReference type="ARBA" id="ARBA00022737"/>
    </source>
</evidence>
<keyword evidence="5" id="KW-1185">Reference proteome</keyword>
<evidence type="ECO:0008006" key="6">
    <source>
        <dbReference type="Google" id="ProtNLM"/>
    </source>
</evidence>
<protein>
    <recommendedName>
        <fullName evidence="6">Tetratricopeptide repeat protein 37</fullName>
    </recommendedName>
</protein>
<evidence type="ECO:0000256" key="2">
    <source>
        <dbReference type="ARBA" id="ARBA00022803"/>
    </source>
</evidence>
<keyword evidence="1" id="KW-0677">Repeat</keyword>
<evidence type="ECO:0000313" key="5">
    <source>
        <dbReference type="Proteomes" id="UP000274429"/>
    </source>
</evidence>
<dbReference type="InterPro" id="IPR011990">
    <property type="entry name" value="TPR-like_helical_dom_sf"/>
</dbReference>
<dbReference type="GO" id="GO:0006401">
    <property type="term" value="P:RNA catabolic process"/>
    <property type="evidence" value="ECO:0007669"/>
    <property type="project" value="InterPro"/>
</dbReference>
<gene>
    <name evidence="4" type="ORF">TTAC_LOCUS1921</name>
</gene>
<dbReference type="GO" id="GO:0055087">
    <property type="term" value="C:Ski complex"/>
    <property type="evidence" value="ECO:0007669"/>
    <property type="project" value="InterPro"/>
</dbReference>
<dbReference type="OrthoDB" id="421075at2759"/>
<dbReference type="AlphaFoldDB" id="A0A3P7E819"/>
<dbReference type="PANTHER" id="PTHR15704">
    <property type="entry name" value="SUPERKILLER 3 PROTEIN-RELATED"/>
    <property type="match status" value="1"/>
</dbReference>
<dbReference type="Gene3D" id="1.25.40.10">
    <property type="entry name" value="Tetratricopeptide repeat domain"/>
    <property type="match status" value="1"/>
</dbReference>
<dbReference type="Proteomes" id="UP000274429">
    <property type="component" value="Unassembled WGS sequence"/>
</dbReference>
<evidence type="ECO:0000256" key="3">
    <source>
        <dbReference type="PROSITE-ProRule" id="PRU00339"/>
    </source>
</evidence>
<dbReference type="SUPFAM" id="SSF48452">
    <property type="entry name" value="TPR-like"/>
    <property type="match status" value="1"/>
</dbReference>
<evidence type="ECO:0000313" key="4">
    <source>
        <dbReference type="EMBL" id="VDM18661.1"/>
    </source>
</evidence>
<organism evidence="4 5">
    <name type="scientific">Hydatigena taeniaeformis</name>
    <name type="common">Feline tapeworm</name>
    <name type="synonym">Taenia taeniaeformis</name>
    <dbReference type="NCBI Taxonomy" id="6205"/>
    <lineage>
        <taxon>Eukaryota</taxon>
        <taxon>Metazoa</taxon>
        <taxon>Spiralia</taxon>
        <taxon>Lophotrochozoa</taxon>
        <taxon>Platyhelminthes</taxon>
        <taxon>Cestoda</taxon>
        <taxon>Eucestoda</taxon>
        <taxon>Cyclophyllidea</taxon>
        <taxon>Taeniidae</taxon>
        <taxon>Hydatigera</taxon>
    </lineage>
</organism>
<keyword evidence="2 3" id="KW-0802">TPR repeat</keyword>
<accession>A0A3P7E819</accession>
<feature type="repeat" description="TPR" evidence="3">
    <location>
        <begin position="481"/>
        <end position="514"/>
    </location>
</feature>
<dbReference type="InterPro" id="IPR019734">
    <property type="entry name" value="TPR_rpt"/>
</dbReference>
<dbReference type="EMBL" id="UYWX01000607">
    <property type="protein sequence ID" value="VDM18661.1"/>
    <property type="molecule type" value="Genomic_DNA"/>
</dbReference>
<dbReference type="PROSITE" id="PS50005">
    <property type="entry name" value="TPR"/>
    <property type="match status" value="1"/>
</dbReference>